<feature type="coiled-coil region" evidence="5">
    <location>
        <begin position="1261"/>
        <end position="1295"/>
    </location>
</feature>
<feature type="transmembrane region" description="Helical" evidence="7">
    <location>
        <begin position="389"/>
        <end position="411"/>
    </location>
</feature>
<feature type="compositionally biased region" description="Basic and acidic residues" evidence="6">
    <location>
        <begin position="1175"/>
        <end position="1185"/>
    </location>
</feature>
<evidence type="ECO:0000256" key="3">
    <source>
        <dbReference type="ARBA" id="ARBA00022989"/>
    </source>
</evidence>
<feature type="transmembrane region" description="Helical" evidence="7">
    <location>
        <begin position="1958"/>
        <end position="1980"/>
    </location>
</feature>
<keyword evidence="2 7" id="KW-0812">Transmembrane</keyword>
<feature type="compositionally biased region" description="Basic residues" evidence="6">
    <location>
        <begin position="1186"/>
        <end position="1200"/>
    </location>
</feature>
<dbReference type="Gene3D" id="1.10.287.70">
    <property type="match status" value="1"/>
</dbReference>
<evidence type="ECO:0000256" key="1">
    <source>
        <dbReference type="ARBA" id="ARBA00004141"/>
    </source>
</evidence>
<dbReference type="SUPFAM" id="SSF81324">
    <property type="entry name" value="Voltage-gated potassium channels"/>
    <property type="match status" value="1"/>
</dbReference>
<feature type="transmembrane region" description="Helical" evidence="7">
    <location>
        <begin position="1911"/>
        <end position="1929"/>
    </location>
</feature>
<feature type="compositionally biased region" description="Low complexity" evidence="6">
    <location>
        <begin position="581"/>
        <end position="590"/>
    </location>
</feature>
<feature type="region of interest" description="Disordered" evidence="6">
    <location>
        <begin position="488"/>
        <end position="509"/>
    </location>
</feature>
<proteinExistence type="predicted"/>
<keyword evidence="5" id="KW-0175">Coiled coil</keyword>
<dbReference type="InterPro" id="IPR027359">
    <property type="entry name" value="Volt_channel_dom_sf"/>
</dbReference>
<feature type="transmembrane region" description="Helical" evidence="7">
    <location>
        <begin position="1855"/>
        <end position="1876"/>
    </location>
</feature>
<keyword evidence="9" id="KW-1185">Reference proteome</keyword>
<organism evidence="8 9">
    <name type="scientific">Durusdinium trenchii</name>
    <dbReference type="NCBI Taxonomy" id="1381693"/>
    <lineage>
        <taxon>Eukaryota</taxon>
        <taxon>Sar</taxon>
        <taxon>Alveolata</taxon>
        <taxon>Dinophyceae</taxon>
        <taxon>Suessiales</taxon>
        <taxon>Symbiodiniaceae</taxon>
        <taxon>Durusdinium</taxon>
    </lineage>
</organism>
<gene>
    <name evidence="8" type="ORF">SCF082_LOCUS51780</name>
</gene>
<accession>A0ABP0SH86</accession>
<feature type="transmembrane region" description="Helical" evidence="7">
    <location>
        <begin position="1745"/>
        <end position="1765"/>
    </location>
</feature>
<sequence length="2111" mass="235705">MGELKRIHDKVIEKTHKTVHAQPVISWHGFVERSDRDGGKEGMWHRQALNLFIVQRELLGDEMPASGTSVALLMAYEKKSKKPKSRSQRWVSVVTALSTGAIIISFILMGVALDTDPELQIWLALDTIVAMIFVAEACEICVILTCLMVVVKSYATWQNPLSGKAKLPEVLTPKAYFFGRDGLWNSFDVGLSLASRRFELGSMVAVAEIVINIIFTSAGAQAKLGKRYFKQTRAMATVAILSRESSLLRLSSIELMRKAALILRGLRLARMARLAKLTLGRSDGAERLHPGPTNARGFRADPVETDGYRASHGSYKSNVFGDYYDLSPELNDELPAGCKLHYMYGLEFCSSVMGCMFSIFRCMISECTTTGGRSLTMVFSDGIGLEFDVFYAISMVAVIFGLFNIITAIFVEATLSLGDDGVQPSAKASEQENAGTDGMALLSGRALLLATPNVRLATKEELAMNEPAKEDAETIGQMLRDPERDNAYHDQTHFKGAPKRKHIRDDPERKRARLMMRGTKSIRELLKSRFGFREQLRKRKVQLQPPEKGDPVAPRKKVKKALPPPPAAESQDSMEEYTPSQAPEPEAPQEGQRPMLPAPSSAEPPTEAPRAEDVPVPPMDENEWLEEYRHLPQEERRRILQDDVPHGIKRKGGITEEEADRAVKRLRSNFCAATAASTVYGTLQNEWVSRYEVELLRQLTGLPVTAARIHRAPRKRLQRPPKMVSRSGLSILIGKDPASTFIVNEKDAEVAAHPRRRASFEWRGLTMFYRTEDPSKPTEVFVELPDGIHGVTLTTSEAEEFQQMWLEEMHDTLLAEVMMLKMKQSGKELDPSFFDAFEKQAFNKSDIKEWSEWIKNKVVRRVDKGEYAPPSCIFRAPLRMLRVNKAASPLLPLVAKSRLIVPGSRSERCLEDSWAIVCLHVDDGLLLGDLSDPRVIALRKQIDNLFTIKEWKEVTAEKPIQFLGVEVTRDSSGFHDDMGRYIKEIKVEKLQGEGLLGPREVTLYRQLVMRLRWPAQQTMPHMLYEVSNLAQRATKATYADYKEAVKLHQKFVEEANAGRASICVDRHLYGRLVIDMMLYGYKTLDENWRTTMGISGGVVTDAESLYDHMGTTGQIPTERQTMLDLMVARDHLESGAYEFFWVPTHRQHADGLTKKMKNILWETFCNLPRISLKETEDERKLEEHRKGLRKAQRQRRKDRMKGRDPSQAADFEKALSLPYTISFRAHAAKHIDICWSTAGNAFILGRKQVMAAWQSSMDVKKVQAELMARRKDAEVQQLRAENTALQEKLLSVECEDRFALVLQVAGGEQMVKGSAQVPKLKLTLKVLKTGRTDRGLTADDRGFGVLASLLAPGFLRAVAPAEPQIVLTEELAKLEDFGKDSSVLAGAWKDPETPSRAFGENSSACPSPAEGNGSYYSVRAIFYGIQRLSFPPGVAGLTTTTDVRATVMVTCGEMSGATRAVSLHQELAQIPHQILPQENGNDTTWKAAWDKGGADVLLNVPSPQMTEELALAIHAEGLGFLASGRVKVNAGKQSCQLDGGGLVEYEILAEQVGQLSAMVHRTSTNTRERIVRRLEKLFEVKDDKVKVVMALDLGQAMQKASLMKSNLAKSNVAKFESALNPEELDEVMVELKRIHDQEIEKGRKRARRQPVLSWNGFVECMLLPDLPKFTSGPTALNLFIVQRELLGDDMPATGTSTALLMAYEKTKKPISRSQRWVNLVTALSTGGIIVSFVLMGVALDTDPNLLIWLLLDTIVALIFVAEVVVKSLVFTAREYFFGRDRVWNCFDVGLSLVAVAEIAINIIYSSSGDTAKAALVLRGLRLARMARLAKLIRMPLLAELANLISGFVLSVRSLFWVMIFLTLIVYVIALGFRAGVETFSGTMPDNCLMGDFYPLGNDLEQQLPPGCKLHYMYGLEFCASVVGCMFSIFRCMISECTTKGGRSLTMIFSDGIGLEFDMFYAVSMVVVLFGLFNIITAIFVEATLNGLKENEVQRKYAKAYESNYMTEQLAKLVMTVSTQVQKLRSRTALPGLQFSNRSVGNRQENALQDGEIYLSRADACEHGLFCTTQLVNAGIRHWKMVLLVTEVKRSLINSYGIQMQLGDRISQGAKP</sequence>
<evidence type="ECO:0000256" key="7">
    <source>
        <dbReference type="SAM" id="Phobius"/>
    </source>
</evidence>
<comment type="caution">
    <text evidence="8">The sequence shown here is derived from an EMBL/GenBank/DDBJ whole genome shotgun (WGS) entry which is preliminary data.</text>
</comment>
<feature type="transmembrane region" description="Helical" evidence="7">
    <location>
        <begin position="1716"/>
        <end position="1739"/>
    </location>
</feature>
<evidence type="ECO:0000313" key="9">
    <source>
        <dbReference type="Proteomes" id="UP001642464"/>
    </source>
</evidence>
<keyword evidence="8" id="KW-0406">Ion transport</keyword>
<dbReference type="EMBL" id="CAXAMM010043762">
    <property type="protein sequence ID" value="CAK9111600.1"/>
    <property type="molecule type" value="Genomic_DNA"/>
</dbReference>
<dbReference type="GO" id="GO:0034220">
    <property type="term" value="P:monoatomic ion transmembrane transport"/>
    <property type="evidence" value="ECO:0007669"/>
    <property type="project" value="UniProtKB-KW"/>
</dbReference>
<evidence type="ECO:0000256" key="2">
    <source>
        <dbReference type="ARBA" id="ARBA00022692"/>
    </source>
</evidence>
<feature type="region of interest" description="Disordered" evidence="6">
    <location>
        <begin position="536"/>
        <end position="618"/>
    </location>
</feature>
<feature type="transmembrane region" description="Helical" evidence="7">
    <location>
        <begin position="119"/>
        <end position="151"/>
    </location>
</feature>
<feature type="region of interest" description="Disordered" evidence="6">
    <location>
        <begin position="1175"/>
        <end position="1208"/>
    </location>
</feature>
<feature type="transmembrane region" description="Helical" evidence="7">
    <location>
        <begin position="90"/>
        <end position="113"/>
    </location>
</feature>
<keyword evidence="4 7" id="KW-0472">Membrane</keyword>
<reference evidence="8 9" key="1">
    <citation type="submission" date="2024-02" db="EMBL/GenBank/DDBJ databases">
        <authorList>
            <person name="Chen Y."/>
            <person name="Shah S."/>
            <person name="Dougan E. K."/>
            <person name="Thang M."/>
            <person name="Chan C."/>
        </authorList>
    </citation>
    <scope>NUCLEOTIDE SEQUENCE [LARGE SCALE GENOMIC DNA]</scope>
</reference>
<keyword evidence="8" id="KW-0407">Ion channel</keyword>
<comment type="subcellular location">
    <subcellularLocation>
        <location evidence="1">Membrane</location>
        <topology evidence="1">Multi-pass membrane protein</topology>
    </subcellularLocation>
</comment>
<dbReference type="Gene3D" id="1.20.120.350">
    <property type="entry name" value="Voltage-gated potassium channels. Chain C"/>
    <property type="match status" value="1"/>
</dbReference>
<keyword evidence="8" id="KW-0813">Transport</keyword>
<name>A0ABP0SH86_9DINO</name>
<evidence type="ECO:0000256" key="5">
    <source>
        <dbReference type="SAM" id="Coils"/>
    </source>
</evidence>
<dbReference type="Proteomes" id="UP001642464">
    <property type="component" value="Unassembled WGS sequence"/>
</dbReference>
<protein>
    <submittedName>
        <fullName evidence="8">Sodium channel protein type 11 subunit alpha (NaN) (Sensory neuron sodium channel 2) (Sodium channel protein type XI subunit alpha) (Voltage-gated sodium channel subunit alpha Nav1.9)</fullName>
    </submittedName>
</protein>
<evidence type="ECO:0000313" key="8">
    <source>
        <dbReference type="EMBL" id="CAK9111600.1"/>
    </source>
</evidence>
<evidence type="ECO:0000256" key="6">
    <source>
        <dbReference type="SAM" id="MobiDB-lite"/>
    </source>
</evidence>
<keyword evidence="3 7" id="KW-1133">Transmembrane helix</keyword>
<evidence type="ECO:0000256" key="4">
    <source>
        <dbReference type="ARBA" id="ARBA00023136"/>
    </source>
</evidence>